<feature type="transmembrane region" description="Helical" evidence="1">
    <location>
        <begin position="73"/>
        <end position="96"/>
    </location>
</feature>
<feature type="transmembrane region" description="Helical" evidence="1">
    <location>
        <begin position="191"/>
        <end position="210"/>
    </location>
</feature>
<keyword evidence="1" id="KW-0812">Transmembrane</keyword>
<name>A0A2B7Y9H5_POLH7</name>
<dbReference type="EMBL" id="PDNA01000063">
    <property type="protein sequence ID" value="PGH17568.1"/>
    <property type="molecule type" value="Genomic_DNA"/>
</dbReference>
<protein>
    <submittedName>
        <fullName evidence="2">Uncharacterized protein</fullName>
    </submittedName>
</protein>
<sequence length="706" mass="76668">METSQVHKAGIDVRIATVTHAREIEEDMSSERTSMLARFLLPGNASSAPYYASDSTVTDKMNIVRTQRRRARVWWSHILLPCTVLAPLGILIWWIVDMARKRPSIIEASTIGGQLTNLEAKAIDFVCGAILSPLLMVLLDYLWFSSARVSVVNERPGSKAVPLASLVAASQSSQGSFNLFKIYTIFRGRTWRLALLGWLLLFSGMASRMLQNFIAYEAFDINVPGNQPVPLRYMSDAYIDSPQFNMLAIGGSASLSQAPLSVPQRSTIANQMSALLTGLNFESAASKLDKGAAYIGTNATIASLNALNSSIVSLTNVPGYRLSVECQPSEPTTLSALQMGETYFQLGLIFNCPTTPSLTCGANYAALIPGMMTIGSSQARNNEYQYIALLSNNTYAHLGYLDSFNQTNTTFTSEYGDIRGKAFNMTPSGFESTKSIMTTWGINCAIMRQEGFHNYTRQSDGTRGWKIDASSFSDEKKVVPSFLGPWQTALKYQAPISAISGIGPPIATTAGSAVQRSANWTLYALNYLYASAEAQRISYEVFALNDTSPAAAAANKSNNVTTSSSIAAREDSSPLSDYFYTVDATVAVQFYRITYIPLILMLGLISVIVAAAITAGMTLYSKDTRSGRFGREVDGVRLVVDSVAGLRDSASSMAAAGKLSTRELDDWAAKFQVRYSEVMDGRSRAGAGGGDVAIRLFRSGDEKLRE</sequence>
<dbReference type="OrthoDB" id="2840209at2759"/>
<organism evidence="2 3">
    <name type="scientific">Polytolypa hystricis (strain UAMH7299)</name>
    <dbReference type="NCBI Taxonomy" id="1447883"/>
    <lineage>
        <taxon>Eukaryota</taxon>
        <taxon>Fungi</taxon>
        <taxon>Dikarya</taxon>
        <taxon>Ascomycota</taxon>
        <taxon>Pezizomycotina</taxon>
        <taxon>Eurotiomycetes</taxon>
        <taxon>Eurotiomycetidae</taxon>
        <taxon>Onygenales</taxon>
        <taxon>Onygenales incertae sedis</taxon>
        <taxon>Polytolypa</taxon>
    </lineage>
</organism>
<evidence type="ECO:0000313" key="3">
    <source>
        <dbReference type="Proteomes" id="UP000224634"/>
    </source>
</evidence>
<dbReference type="AlphaFoldDB" id="A0A2B7Y9H5"/>
<comment type="caution">
    <text evidence="2">The sequence shown here is derived from an EMBL/GenBank/DDBJ whole genome shotgun (WGS) entry which is preliminary data.</text>
</comment>
<gene>
    <name evidence="2" type="ORF">AJ80_04746</name>
</gene>
<evidence type="ECO:0000313" key="2">
    <source>
        <dbReference type="EMBL" id="PGH17568.1"/>
    </source>
</evidence>
<dbReference type="Proteomes" id="UP000224634">
    <property type="component" value="Unassembled WGS sequence"/>
</dbReference>
<keyword evidence="3" id="KW-1185">Reference proteome</keyword>
<feature type="transmembrane region" description="Helical" evidence="1">
    <location>
        <begin position="595"/>
        <end position="620"/>
    </location>
</feature>
<accession>A0A2B7Y9H5</accession>
<keyword evidence="1" id="KW-0472">Membrane</keyword>
<keyword evidence="1" id="KW-1133">Transmembrane helix</keyword>
<proteinExistence type="predicted"/>
<evidence type="ECO:0000256" key="1">
    <source>
        <dbReference type="SAM" id="Phobius"/>
    </source>
</evidence>
<feature type="transmembrane region" description="Helical" evidence="1">
    <location>
        <begin position="122"/>
        <end position="144"/>
    </location>
</feature>
<reference evidence="2 3" key="1">
    <citation type="submission" date="2017-10" db="EMBL/GenBank/DDBJ databases">
        <title>Comparative genomics in systemic dimorphic fungi from Ajellomycetaceae.</title>
        <authorList>
            <person name="Munoz J.F."/>
            <person name="Mcewen J.G."/>
            <person name="Clay O.K."/>
            <person name="Cuomo C.A."/>
        </authorList>
    </citation>
    <scope>NUCLEOTIDE SEQUENCE [LARGE SCALE GENOMIC DNA]</scope>
    <source>
        <strain evidence="2 3">UAMH7299</strain>
    </source>
</reference>